<evidence type="ECO:0000313" key="5">
    <source>
        <dbReference type="EMBL" id="HJB06653.1"/>
    </source>
</evidence>
<evidence type="ECO:0000259" key="4">
    <source>
        <dbReference type="SMART" id="SM00990"/>
    </source>
</evidence>
<name>A0A9D2RK22_9FIRM</name>
<dbReference type="AlphaFoldDB" id="A0A9D2RK22"/>
<reference evidence="5" key="2">
    <citation type="submission" date="2021-04" db="EMBL/GenBank/DDBJ databases">
        <authorList>
            <person name="Gilroy R."/>
        </authorList>
    </citation>
    <scope>NUCLEOTIDE SEQUENCE</scope>
    <source>
        <strain evidence="5">CHK188-4685</strain>
    </source>
</reference>
<accession>A0A9D2RK22</accession>
<comment type="caution">
    <text evidence="5">The sequence shown here is derived from an EMBL/GenBank/DDBJ whole genome shotgun (WGS) entry which is preliminary data.</text>
</comment>
<dbReference type="InterPro" id="IPR014883">
    <property type="entry name" value="VRR_NUC"/>
</dbReference>
<dbReference type="InterPro" id="IPR011856">
    <property type="entry name" value="tRNA_endonuc-like_dom_sf"/>
</dbReference>
<organism evidence="5 6">
    <name type="scientific">Candidatus Enterocloster faecavium</name>
    <dbReference type="NCBI Taxonomy" id="2838560"/>
    <lineage>
        <taxon>Bacteria</taxon>
        <taxon>Bacillati</taxon>
        <taxon>Bacillota</taxon>
        <taxon>Clostridia</taxon>
        <taxon>Lachnospirales</taxon>
        <taxon>Lachnospiraceae</taxon>
        <taxon>Enterocloster</taxon>
    </lineage>
</organism>
<comment type="cofactor">
    <cofactor evidence="1">
        <name>Mg(2+)</name>
        <dbReference type="ChEBI" id="CHEBI:18420"/>
    </cofactor>
</comment>
<dbReference type="EMBL" id="DWYS01000028">
    <property type="protein sequence ID" value="HJB06653.1"/>
    <property type="molecule type" value="Genomic_DNA"/>
</dbReference>
<feature type="domain" description="VRR-NUC" evidence="4">
    <location>
        <begin position="1"/>
        <end position="81"/>
    </location>
</feature>
<dbReference type="GO" id="GO:0003676">
    <property type="term" value="F:nucleic acid binding"/>
    <property type="evidence" value="ECO:0007669"/>
    <property type="project" value="InterPro"/>
</dbReference>
<keyword evidence="3" id="KW-0378">Hydrolase</keyword>
<gene>
    <name evidence="5" type="ORF">H9716_02170</name>
</gene>
<evidence type="ECO:0000256" key="3">
    <source>
        <dbReference type="ARBA" id="ARBA00022801"/>
    </source>
</evidence>
<keyword evidence="2" id="KW-0540">Nuclease</keyword>
<protein>
    <submittedName>
        <fullName evidence="5">VRR-NUC domain-containing protein</fullName>
    </submittedName>
</protein>
<dbReference type="SMART" id="SM00990">
    <property type="entry name" value="VRR_NUC"/>
    <property type="match status" value="1"/>
</dbReference>
<evidence type="ECO:0000256" key="2">
    <source>
        <dbReference type="ARBA" id="ARBA00022722"/>
    </source>
</evidence>
<dbReference type="GO" id="GO:0016788">
    <property type="term" value="F:hydrolase activity, acting on ester bonds"/>
    <property type="evidence" value="ECO:0007669"/>
    <property type="project" value="InterPro"/>
</dbReference>
<proteinExistence type="predicted"/>
<dbReference type="Proteomes" id="UP000886804">
    <property type="component" value="Unassembled WGS sequence"/>
</dbReference>
<reference evidence="5" key="1">
    <citation type="journal article" date="2021" name="PeerJ">
        <title>Extensive microbial diversity within the chicken gut microbiome revealed by metagenomics and culture.</title>
        <authorList>
            <person name="Gilroy R."/>
            <person name="Ravi A."/>
            <person name="Getino M."/>
            <person name="Pursley I."/>
            <person name="Horton D.L."/>
            <person name="Alikhan N.F."/>
            <person name="Baker D."/>
            <person name="Gharbi K."/>
            <person name="Hall N."/>
            <person name="Watson M."/>
            <person name="Adriaenssens E.M."/>
            <person name="Foster-Nyarko E."/>
            <person name="Jarju S."/>
            <person name="Secka A."/>
            <person name="Antonio M."/>
            <person name="Oren A."/>
            <person name="Chaudhuri R.R."/>
            <person name="La Ragione R."/>
            <person name="Hildebrand F."/>
            <person name="Pallen M.J."/>
        </authorList>
    </citation>
    <scope>NUCLEOTIDE SEQUENCE</scope>
    <source>
        <strain evidence="5">CHK188-4685</strain>
    </source>
</reference>
<dbReference type="GO" id="GO:0004518">
    <property type="term" value="F:nuclease activity"/>
    <property type="evidence" value="ECO:0007669"/>
    <property type="project" value="UniProtKB-KW"/>
</dbReference>
<evidence type="ECO:0000313" key="6">
    <source>
        <dbReference type="Proteomes" id="UP000886804"/>
    </source>
</evidence>
<sequence length="105" mass="11967">MRERELEKILRDEVRKLGGRAYKWVSPGNDGVPDRIVVFPEKPPVFVELKTETGCLSAIQAVQIRRLESLGQQVRVVRGINGLSQFFQDFGYEAVSKALDCRFDL</sequence>
<dbReference type="Gene3D" id="3.40.1350.10">
    <property type="match status" value="1"/>
</dbReference>
<evidence type="ECO:0000256" key="1">
    <source>
        <dbReference type="ARBA" id="ARBA00001946"/>
    </source>
</evidence>